<feature type="region of interest" description="Disordered" evidence="6">
    <location>
        <begin position="186"/>
        <end position="205"/>
    </location>
</feature>
<evidence type="ECO:0000313" key="8">
    <source>
        <dbReference type="EMBL" id="JAV20485.1"/>
    </source>
</evidence>
<feature type="compositionally biased region" description="Basic and acidic residues" evidence="6">
    <location>
        <begin position="333"/>
        <end position="350"/>
    </location>
</feature>
<feature type="compositionally biased region" description="Basic and acidic residues" evidence="6">
    <location>
        <begin position="415"/>
        <end position="425"/>
    </location>
</feature>
<feature type="domain" description="C2H2-type" evidence="7">
    <location>
        <begin position="146"/>
        <end position="174"/>
    </location>
</feature>
<evidence type="ECO:0000256" key="1">
    <source>
        <dbReference type="ARBA" id="ARBA00022723"/>
    </source>
</evidence>
<keyword evidence="3 5" id="KW-0863">Zinc-finger</keyword>
<evidence type="ECO:0000256" key="4">
    <source>
        <dbReference type="ARBA" id="ARBA00022833"/>
    </source>
</evidence>
<dbReference type="SUPFAM" id="SSF57667">
    <property type="entry name" value="beta-beta-alpha zinc fingers"/>
    <property type="match status" value="9"/>
</dbReference>
<dbReference type="PANTHER" id="PTHR14196:SF12">
    <property type="entry name" value="ZINC FINGER PROTEIN 208-LIKE"/>
    <property type="match status" value="1"/>
</dbReference>
<dbReference type="EMBL" id="GFDL01014560">
    <property type="protein sequence ID" value="JAV20485.1"/>
    <property type="molecule type" value="Transcribed_RNA"/>
</dbReference>
<dbReference type="GO" id="GO:0008270">
    <property type="term" value="F:zinc ion binding"/>
    <property type="evidence" value="ECO:0007669"/>
    <property type="project" value="UniProtKB-KW"/>
</dbReference>
<feature type="domain" description="C2H2-type" evidence="7">
    <location>
        <begin position="488"/>
        <end position="516"/>
    </location>
</feature>
<dbReference type="SMART" id="SM00355">
    <property type="entry name" value="ZnF_C2H2"/>
    <property type="match status" value="16"/>
</dbReference>
<evidence type="ECO:0000256" key="3">
    <source>
        <dbReference type="ARBA" id="ARBA00022771"/>
    </source>
</evidence>
<keyword evidence="1" id="KW-0479">Metal-binding</keyword>
<feature type="domain" description="C2H2-type" evidence="7">
    <location>
        <begin position="91"/>
        <end position="118"/>
    </location>
</feature>
<dbReference type="PROSITE" id="PS00028">
    <property type="entry name" value="ZINC_FINGER_C2H2_1"/>
    <property type="match status" value="12"/>
</dbReference>
<feature type="region of interest" description="Disordered" evidence="6">
    <location>
        <begin position="333"/>
        <end position="425"/>
    </location>
</feature>
<dbReference type="GO" id="GO:0000981">
    <property type="term" value="F:DNA-binding transcription factor activity, RNA polymerase II-specific"/>
    <property type="evidence" value="ECO:0007669"/>
    <property type="project" value="TreeGrafter"/>
</dbReference>
<dbReference type="GO" id="GO:0000977">
    <property type="term" value="F:RNA polymerase II transcription regulatory region sequence-specific DNA binding"/>
    <property type="evidence" value="ECO:0007669"/>
    <property type="project" value="TreeGrafter"/>
</dbReference>
<feature type="domain" description="C2H2-type" evidence="7">
    <location>
        <begin position="427"/>
        <end position="450"/>
    </location>
</feature>
<feature type="domain" description="C2H2-type" evidence="7">
    <location>
        <begin position="663"/>
        <end position="690"/>
    </location>
</feature>
<evidence type="ECO:0000256" key="2">
    <source>
        <dbReference type="ARBA" id="ARBA00022737"/>
    </source>
</evidence>
<keyword evidence="4" id="KW-0862">Zinc</keyword>
<keyword evidence="2" id="KW-0677">Repeat</keyword>
<proteinExistence type="predicted"/>
<dbReference type="AlphaFoldDB" id="A0A1Q3EYV0"/>
<evidence type="ECO:0000256" key="6">
    <source>
        <dbReference type="SAM" id="MobiDB-lite"/>
    </source>
</evidence>
<accession>A0A1Q3EYV0</accession>
<dbReference type="Pfam" id="PF00096">
    <property type="entry name" value="zf-C2H2"/>
    <property type="match status" value="4"/>
</dbReference>
<dbReference type="InterPro" id="IPR036236">
    <property type="entry name" value="Znf_C2H2_sf"/>
</dbReference>
<feature type="domain" description="C2H2-type" evidence="7">
    <location>
        <begin position="37"/>
        <end position="65"/>
    </location>
</feature>
<reference evidence="8" key="1">
    <citation type="submission" date="2017-01" db="EMBL/GenBank/DDBJ databases">
        <title>A deep insight into the sialotranscriptome of adult male and female Cluex tarsalis mosquitoes.</title>
        <authorList>
            <person name="Ribeiro J.M."/>
            <person name="Moreira F."/>
            <person name="Bernard K.A."/>
            <person name="Calvo E."/>
        </authorList>
    </citation>
    <scope>NUCLEOTIDE SEQUENCE</scope>
    <source>
        <strain evidence="8">Kern County</strain>
        <tissue evidence="8">Salivary glands</tissue>
    </source>
</reference>
<dbReference type="Pfam" id="PF13912">
    <property type="entry name" value="zf-C2H2_6"/>
    <property type="match status" value="3"/>
</dbReference>
<dbReference type="Gene3D" id="3.30.160.60">
    <property type="entry name" value="Classic Zinc Finger"/>
    <property type="match status" value="10"/>
</dbReference>
<protein>
    <recommendedName>
        <fullName evidence="7">C2H2-type domain-containing protein</fullName>
    </recommendedName>
</protein>
<sequence length="775" mass="89527">MRIHNGELPYKCPYCPKRFRGQTAMDCHVYHHTKKGTKCPQCDSVFATPSIVKQHMREVHTTERSHTCQICGVTYKHRKTLRLHLRNHQKRVCPVCGRVFHSVYAMMAHRKIHAQDHFRFRCGFCDRKFEKEDELQAHAKLRGRAFQCEMCCHSFNKADYLENHHRRNHWKELGLEQLKMAAPKNGWNRKGVSRAKKAKDSEPVGGAGLAEWDAAQETIIQTIEVSEPPEIVHDQQYEVLHYEELPAEAQFVVKTITTEIEPVLPQEHQSDEIQDYDEVDSNCDYNDHDYSIIGGTDGAIEEQICEQVEAKSEPVGSEQLACDIKDFTETSLNDSHDVQVEMKQEARESSSSDSDDEPLANLVTPNVDEDNVGTVKEELKREPFNLKEEPQSSSEEDQQSSDGEPPRSRRKRKANPKDTRQGPRREMQCSFCGESFKGRNALKEHKKAVHPDLTGKSGPFICELCGKKYATASSLVVHRGKHAEYQRFKCDECPKAFTYRCYLDNHKRAEHLRERLICQKCGKLFKYQQDLKVHTRQHEDEKPFKCDICTSSFRFPSALRCHKARHVATVFTCDICQKQFKYANSLHVHKKLHTGIKRFQCEICDREFNTKAPLIRHLAIHSIEREMKCVACDKIFYKKIDLVIHQTKEHPNHPLIGRTVKIHTCPVCGQEFTKKSNLNSHAYIHGDEYKYVCNLCENQKFKQHAGLRHHLTHFHKLVIRKRKSKEEKEQDSGGLITVEQQPLVETTVATKASLMPAVSVLHNGVQFMVQQVQCE</sequence>
<feature type="domain" description="C2H2-type" evidence="7">
    <location>
        <begin position="516"/>
        <end position="543"/>
    </location>
</feature>
<feature type="domain" description="C2H2-type" evidence="7">
    <location>
        <begin position="10"/>
        <end position="37"/>
    </location>
</feature>
<feature type="domain" description="C2H2-type" evidence="7">
    <location>
        <begin position="544"/>
        <end position="566"/>
    </location>
</feature>
<dbReference type="PROSITE" id="PS50157">
    <property type="entry name" value="ZINC_FINGER_C2H2_2"/>
    <property type="match status" value="13"/>
</dbReference>
<dbReference type="InterPro" id="IPR013087">
    <property type="entry name" value="Znf_C2H2_type"/>
</dbReference>
<dbReference type="GO" id="GO:0005634">
    <property type="term" value="C:nucleus"/>
    <property type="evidence" value="ECO:0007669"/>
    <property type="project" value="TreeGrafter"/>
</dbReference>
<evidence type="ECO:0000259" key="7">
    <source>
        <dbReference type="PROSITE" id="PS50157"/>
    </source>
</evidence>
<dbReference type="PANTHER" id="PTHR14196">
    <property type="entry name" value="ODD-SKIPPED - RELATED"/>
    <property type="match status" value="1"/>
</dbReference>
<organism evidence="8">
    <name type="scientific">Culex tarsalis</name>
    <name type="common">Encephalitis mosquito</name>
    <dbReference type="NCBI Taxonomy" id="7177"/>
    <lineage>
        <taxon>Eukaryota</taxon>
        <taxon>Metazoa</taxon>
        <taxon>Ecdysozoa</taxon>
        <taxon>Arthropoda</taxon>
        <taxon>Hexapoda</taxon>
        <taxon>Insecta</taxon>
        <taxon>Pterygota</taxon>
        <taxon>Neoptera</taxon>
        <taxon>Endopterygota</taxon>
        <taxon>Diptera</taxon>
        <taxon>Nematocera</taxon>
        <taxon>Culicoidea</taxon>
        <taxon>Culicidae</taxon>
        <taxon>Culicinae</taxon>
        <taxon>Culicini</taxon>
        <taxon>Culex</taxon>
        <taxon>Culex</taxon>
    </lineage>
</organism>
<feature type="domain" description="C2H2-type" evidence="7">
    <location>
        <begin position="571"/>
        <end position="598"/>
    </location>
</feature>
<feature type="domain" description="C2H2-type" evidence="7">
    <location>
        <begin position="66"/>
        <end position="88"/>
    </location>
</feature>
<feature type="compositionally biased region" description="Basic and acidic residues" evidence="6">
    <location>
        <begin position="375"/>
        <end position="390"/>
    </location>
</feature>
<feature type="domain" description="C2H2-type" evidence="7">
    <location>
        <begin position="599"/>
        <end position="626"/>
    </location>
</feature>
<evidence type="ECO:0000256" key="5">
    <source>
        <dbReference type="PROSITE-ProRule" id="PRU00042"/>
    </source>
</evidence>
<feature type="domain" description="C2H2-type" evidence="7">
    <location>
        <begin position="460"/>
        <end position="487"/>
    </location>
</feature>
<dbReference type="InterPro" id="IPR050717">
    <property type="entry name" value="C2H2-ZF_Transcription_Reg"/>
</dbReference>
<name>A0A1Q3EYV0_CULTA</name>
<dbReference type="Pfam" id="PF13894">
    <property type="entry name" value="zf-C2H2_4"/>
    <property type="match status" value="1"/>
</dbReference>